<dbReference type="Proteomes" id="UP000366872">
    <property type="component" value="Unassembled WGS sequence"/>
</dbReference>
<sequence length="123" mass="13753">MPFNIEYDADQDCIFATFIGKVTMGLTKEYIAALLPVLEKTGCRRVLSDSRSAELELSAMDIMQFPKMAQASPLTANLRRAVLASPGTSGYELYETLCNLQGQNVRIFPTRREALEWLLAEES</sequence>
<evidence type="ECO:0000313" key="1">
    <source>
        <dbReference type="EMBL" id="VGO17314.1"/>
    </source>
</evidence>
<dbReference type="EMBL" id="CAAHFG010000004">
    <property type="protein sequence ID" value="VGO17314.1"/>
    <property type="molecule type" value="Genomic_DNA"/>
</dbReference>
<protein>
    <recommendedName>
        <fullName evidence="3">STAS/SEC14 domain-containing protein</fullName>
    </recommendedName>
</protein>
<proteinExistence type="predicted"/>
<name>A0A6C2UD59_PONDE</name>
<gene>
    <name evidence="1" type="ORF">PDESU_05910</name>
</gene>
<dbReference type="RefSeq" id="WP_136082798.1">
    <property type="nucleotide sequence ID" value="NZ_CAAHFG010000004.1"/>
</dbReference>
<evidence type="ECO:0000313" key="2">
    <source>
        <dbReference type="Proteomes" id="UP000366872"/>
    </source>
</evidence>
<keyword evidence="2" id="KW-1185">Reference proteome</keyword>
<accession>A0A6C2UD59</accession>
<evidence type="ECO:0008006" key="3">
    <source>
        <dbReference type="Google" id="ProtNLM"/>
    </source>
</evidence>
<reference evidence="1 2" key="1">
    <citation type="submission" date="2019-04" db="EMBL/GenBank/DDBJ databases">
        <authorList>
            <person name="Van Vliet M D."/>
        </authorList>
    </citation>
    <scope>NUCLEOTIDE SEQUENCE [LARGE SCALE GENOMIC DNA]</scope>
    <source>
        <strain evidence="1 2">F1</strain>
    </source>
</reference>
<organism evidence="1 2">
    <name type="scientific">Pontiella desulfatans</name>
    <dbReference type="NCBI Taxonomy" id="2750659"/>
    <lineage>
        <taxon>Bacteria</taxon>
        <taxon>Pseudomonadati</taxon>
        <taxon>Kiritimatiellota</taxon>
        <taxon>Kiritimatiellia</taxon>
        <taxon>Kiritimatiellales</taxon>
        <taxon>Pontiellaceae</taxon>
        <taxon>Pontiella</taxon>
    </lineage>
</organism>
<dbReference type="AlphaFoldDB" id="A0A6C2UD59"/>